<organism evidence="2 3">
    <name type="scientific">Mycosarcoma maydis</name>
    <name type="common">Corn smut fungus</name>
    <name type="synonym">Ustilago maydis</name>
    <dbReference type="NCBI Taxonomy" id="5270"/>
    <lineage>
        <taxon>Eukaryota</taxon>
        <taxon>Fungi</taxon>
        <taxon>Dikarya</taxon>
        <taxon>Basidiomycota</taxon>
        <taxon>Ustilaginomycotina</taxon>
        <taxon>Ustilaginomycetes</taxon>
        <taxon>Ustilaginales</taxon>
        <taxon>Ustilaginaceae</taxon>
        <taxon>Mycosarcoma</taxon>
    </lineage>
</organism>
<reference evidence="2 3" key="1">
    <citation type="journal article" date="2006" name="Nature">
        <title>Insights from the genome of the biotrophic fungal plant pathogen Ustilago maydis.</title>
        <authorList>
            <person name="Kamper J."/>
            <person name="Kahmann R."/>
            <person name="Bolker M."/>
            <person name="Ma L.J."/>
            <person name="Brefort T."/>
            <person name="Saville B.J."/>
            <person name="Banuett F."/>
            <person name="Kronstad J.W."/>
            <person name="Gold S.E."/>
            <person name="Muller O."/>
            <person name="Perlin M.H."/>
            <person name="Wosten H.A."/>
            <person name="de Vries R."/>
            <person name="Ruiz-Herrera J."/>
            <person name="Reynaga-Pena C.G."/>
            <person name="Snetselaar K."/>
            <person name="McCann M."/>
            <person name="Perez-Martin J."/>
            <person name="Feldbrugge M."/>
            <person name="Basse C.W."/>
            <person name="Steinberg G."/>
            <person name="Ibeas J.I."/>
            <person name="Holloman W."/>
            <person name="Guzman P."/>
            <person name="Farman M."/>
            <person name="Stajich J.E."/>
            <person name="Sentandreu R."/>
            <person name="Gonzalez-Prieto J.M."/>
            <person name="Kennell J.C."/>
            <person name="Molina L."/>
            <person name="Schirawski J."/>
            <person name="Mendoza-Mendoza A."/>
            <person name="Greilinger D."/>
            <person name="Munch K."/>
            <person name="Rossel N."/>
            <person name="Scherer M."/>
            <person name="Vranes M."/>
            <person name="Ladendorf O."/>
            <person name="Vincon V."/>
            <person name="Fuchs U."/>
            <person name="Sandrock B."/>
            <person name="Meng S."/>
            <person name="Ho E.C."/>
            <person name="Cahill M.J."/>
            <person name="Boyce K.J."/>
            <person name="Klose J."/>
            <person name="Klosterman S.J."/>
            <person name="Deelstra H.J."/>
            <person name="Ortiz-Castellanos L."/>
            <person name="Li W."/>
            <person name="Sanchez-Alonso P."/>
            <person name="Schreier P.H."/>
            <person name="Hauser-Hahn I."/>
            <person name="Vaupel M."/>
            <person name="Koopmann E."/>
            <person name="Friedrich G."/>
            <person name="Voss H."/>
            <person name="Schluter T."/>
            <person name="Margolis J."/>
            <person name="Platt D."/>
            <person name="Swimmer C."/>
            <person name="Gnirke A."/>
            <person name="Chen F."/>
            <person name="Vysotskaia V."/>
            <person name="Mannhaupt G."/>
            <person name="Guldener U."/>
            <person name="Munsterkotter M."/>
            <person name="Haase D."/>
            <person name="Oesterheld M."/>
            <person name="Mewes H.W."/>
            <person name="Mauceli E.W."/>
            <person name="DeCaprio D."/>
            <person name="Wade C.M."/>
            <person name="Butler J."/>
            <person name="Young S."/>
            <person name="Jaffe D.B."/>
            <person name="Calvo S."/>
            <person name="Nusbaum C."/>
            <person name="Galagan J."/>
            <person name="Birren B.W."/>
        </authorList>
    </citation>
    <scope>NUCLEOTIDE SEQUENCE [LARGE SCALE GENOMIC DNA]</scope>
    <source>
        <strain evidence="3">DSM 14603 / FGSC 9021 / UM521</strain>
    </source>
</reference>
<dbReference type="GO" id="GO:0005634">
    <property type="term" value="C:nucleus"/>
    <property type="evidence" value="ECO:0000318"/>
    <property type="project" value="GO_Central"/>
</dbReference>
<dbReference type="PANTHER" id="PTHR46191:SF2">
    <property type="entry name" value="HALOACID DEHALOGENASE-LIKE HYDROLASE DOMAIN-CONTAINING PROTEIN 3"/>
    <property type="match status" value="1"/>
</dbReference>
<feature type="compositionally biased region" description="Basic and acidic residues" evidence="1">
    <location>
        <begin position="256"/>
        <end position="267"/>
    </location>
</feature>
<keyword evidence="3" id="KW-1185">Reference proteome</keyword>
<dbReference type="Gene3D" id="1.10.150.720">
    <property type="entry name" value="Haloacid dehalogenase-like hydrolase"/>
    <property type="match status" value="1"/>
</dbReference>
<dbReference type="Gene3D" id="3.40.50.1000">
    <property type="entry name" value="HAD superfamily/HAD-like"/>
    <property type="match status" value="1"/>
</dbReference>
<dbReference type="FunCoup" id="A0A0D1E4R9">
    <property type="interactions" value="170"/>
</dbReference>
<dbReference type="OrthoDB" id="444127at2759"/>
<dbReference type="EMBL" id="CM003142">
    <property type="protein sequence ID" value="KIS70671.1"/>
    <property type="molecule type" value="Genomic_DNA"/>
</dbReference>
<sequence length="294" mass="33004">MTRFPTLAPIRLVLLDAFDTLVTPRSAPHLQYAAVAREHGLRVADNDVKAAFKQAFRTTSIQHPNYGLETNIASPDEWWRLVIQRTFAAGLHPHVTTDQYSDSIESLCQRLVTRFSTSEAYHLFNDVLPTLQQLSQLRLGNHAAITLALATNSDSRILSVLKSFNLDRVLQLDHHATTAPPTLSYLEKCAKPHAHFFHAAIRRASSSSNTIEPAHVLYVGDQLHEDFWGATDAGLQAAWLQRPSTIQSNQPYEQISRNRDSQSERDHVTASTITSLSNLIDIVRQSHTRAQESR</sequence>
<dbReference type="Proteomes" id="UP000000561">
    <property type="component" value="Chromosome 3"/>
</dbReference>
<dbReference type="RefSeq" id="XP_011387776.1">
    <property type="nucleotide sequence ID" value="XM_011389474.1"/>
</dbReference>
<dbReference type="InParanoid" id="A0A0D1E4R9"/>
<protein>
    <submittedName>
        <fullName evidence="2">Uncharacterized protein</fullName>
    </submittedName>
</protein>
<accession>A0A0D1E4R9</accession>
<dbReference type="InterPro" id="IPR044924">
    <property type="entry name" value="HAD-SF_hydro_IA_REG-2-like_cap"/>
</dbReference>
<dbReference type="VEuPathDB" id="FungiDB:UMAG_01831"/>
<dbReference type="OMA" id="WWRQLIA"/>
<dbReference type="SFLD" id="SFLDS00003">
    <property type="entry name" value="Haloacid_Dehalogenase"/>
    <property type="match status" value="1"/>
</dbReference>
<dbReference type="GeneID" id="23562722"/>
<gene>
    <name evidence="2" type="ORF">UMAG_01831</name>
</gene>
<dbReference type="PANTHER" id="PTHR46191">
    <property type="match status" value="1"/>
</dbReference>
<dbReference type="InterPro" id="IPR051828">
    <property type="entry name" value="HAD-like_hydrolase_domain"/>
</dbReference>
<evidence type="ECO:0000256" key="1">
    <source>
        <dbReference type="SAM" id="MobiDB-lite"/>
    </source>
</evidence>
<dbReference type="AlphaFoldDB" id="A0A0D1E4R9"/>
<dbReference type="InterPro" id="IPR036412">
    <property type="entry name" value="HAD-like_sf"/>
</dbReference>
<dbReference type="SFLD" id="SFLDG01129">
    <property type="entry name" value="C1.5:_HAD__Beta-PGM__Phosphata"/>
    <property type="match status" value="1"/>
</dbReference>
<dbReference type="InterPro" id="IPR023214">
    <property type="entry name" value="HAD_sf"/>
</dbReference>
<dbReference type="KEGG" id="uma:UMAG_01831"/>
<evidence type="ECO:0000313" key="2">
    <source>
        <dbReference type="EMBL" id="KIS70671.1"/>
    </source>
</evidence>
<name>A0A0D1E4R9_MYCMD</name>
<dbReference type="SUPFAM" id="SSF56784">
    <property type="entry name" value="HAD-like"/>
    <property type="match status" value="1"/>
</dbReference>
<dbReference type="STRING" id="237631.A0A0D1E4R9"/>
<feature type="region of interest" description="Disordered" evidence="1">
    <location>
        <begin position="248"/>
        <end position="267"/>
    </location>
</feature>
<proteinExistence type="predicted"/>
<evidence type="ECO:0000313" key="3">
    <source>
        <dbReference type="Proteomes" id="UP000000561"/>
    </source>
</evidence>
<dbReference type="eggNOG" id="KOG3085">
    <property type="taxonomic scope" value="Eukaryota"/>
</dbReference>
<dbReference type="Pfam" id="PF00702">
    <property type="entry name" value="Hydrolase"/>
    <property type="match status" value="1"/>
</dbReference>